<dbReference type="STRING" id="927083.DB32_007438"/>
<evidence type="ECO:0000313" key="4">
    <source>
        <dbReference type="Proteomes" id="UP000034883"/>
    </source>
</evidence>
<evidence type="ECO:0000256" key="1">
    <source>
        <dbReference type="ARBA" id="ARBA00022737"/>
    </source>
</evidence>
<dbReference type="InterPro" id="IPR056822">
    <property type="entry name" value="TEN_NHL"/>
</dbReference>
<keyword evidence="4" id="KW-1185">Reference proteome</keyword>
<dbReference type="EMBL" id="CP011125">
    <property type="protein sequence ID" value="AKF10289.1"/>
    <property type="molecule type" value="Genomic_DNA"/>
</dbReference>
<sequence length="418" mass="43512">MTMSKTKKVAACALLAMTACEPETPAACEPAPGTICTIVGTGRAGLAGDDGLAREAELYLPMDSTIGPNGDLYVVDWNNHRIRVVSDPLETSVIETCAGSGRLGDGPPGPVLEADFNHPTDIVFDGSGHMWIAAWHNSRVRMVDLETDTLSDVAGTGGRNYFGDGGPASSAVLDLPAGLDFDAAGNLYFVDQANQVIRRITTTGTIERVAGMCVTNECADGETPVACPGGSGRTHCGADVSACDLPCARAYGGDGGPALEARFAMPFGQSAEPSGRIAIAGDGTIYFADSHNHRVRVISPDGMIDTLAGTGTRGYAGDGGPASAAQLDNPVDVELSEDERTLYLTDTFNHCVRAIDLDAGTIDGVAGRCGTRGFEGDGGDPREALLDRPYGIEIDHATGNLYVTDTHNHRVRVIVPAT</sequence>
<feature type="domain" description="Teneurin NHL" evidence="2">
    <location>
        <begin position="32"/>
        <end position="212"/>
    </location>
</feature>
<dbReference type="PANTHER" id="PTHR46388:SF2">
    <property type="entry name" value="NHL REPEAT-CONTAINING PROTEIN 2"/>
    <property type="match status" value="1"/>
</dbReference>
<dbReference type="Proteomes" id="UP000034883">
    <property type="component" value="Chromosome"/>
</dbReference>
<dbReference type="PANTHER" id="PTHR46388">
    <property type="entry name" value="NHL REPEAT-CONTAINING PROTEIN 2"/>
    <property type="match status" value="1"/>
</dbReference>
<dbReference type="PROSITE" id="PS51257">
    <property type="entry name" value="PROKAR_LIPOPROTEIN"/>
    <property type="match status" value="1"/>
</dbReference>
<reference evidence="3 4" key="1">
    <citation type="submission" date="2015-03" db="EMBL/GenBank/DDBJ databases">
        <title>Genome assembly of Sandaracinus amylolyticus DSM 53668.</title>
        <authorList>
            <person name="Sharma G."/>
            <person name="Subramanian S."/>
        </authorList>
    </citation>
    <scope>NUCLEOTIDE SEQUENCE [LARGE SCALE GENOMIC DNA]</scope>
    <source>
        <strain evidence="3 4">DSM 53668</strain>
    </source>
</reference>
<organism evidence="3 4">
    <name type="scientific">Sandaracinus amylolyticus</name>
    <dbReference type="NCBI Taxonomy" id="927083"/>
    <lineage>
        <taxon>Bacteria</taxon>
        <taxon>Pseudomonadati</taxon>
        <taxon>Myxococcota</taxon>
        <taxon>Polyangia</taxon>
        <taxon>Polyangiales</taxon>
        <taxon>Sandaracinaceae</taxon>
        <taxon>Sandaracinus</taxon>
    </lineage>
</organism>
<dbReference type="Pfam" id="PF01436">
    <property type="entry name" value="NHL"/>
    <property type="match status" value="1"/>
</dbReference>
<protein>
    <recommendedName>
        <fullName evidence="2">Teneurin NHL domain-containing protein</fullName>
    </recommendedName>
</protein>
<gene>
    <name evidence="3" type="ORF">DB32_007438</name>
</gene>
<dbReference type="AlphaFoldDB" id="A0A0F6SHE2"/>
<dbReference type="InterPro" id="IPR011042">
    <property type="entry name" value="6-blade_b-propeller_TolB-like"/>
</dbReference>
<dbReference type="Gene3D" id="2.120.10.30">
    <property type="entry name" value="TolB, C-terminal domain"/>
    <property type="match status" value="3"/>
</dbReference>
<evidence type="ECO:0000259" key="2">
    <source>
        <dbReference type="Pfam" id="PF25021"/>
    </source>
</evidence>
<accession>A0A0F6SHE2</accession>
<evidence type="ECO:0000313" key="3">
    <source>
        <dbReference type="EMBL" id="AKF10289.1"/>
    </source>
</evidence>
<keyword evidence="1" id="KW-0677">Repeat</keyword>
<dbReference type="Pfam" id="PF25021">
    <property type="entry name" value="TEN_NHL"/>
    <property type="match status" value="1"/>
</dbReference>
<proteinExistence type="predicted"/>
<name>A0A0F6SHE2_9BACT</name>
<dbReference type="InterPro" id="IPR001258">
    <property type="entry name" value="NHL_repeat"/>
</dbReference>
<dbReference type="SUPFAM" id="SSF63829">
    <property type="entry name" value="Calcium-dependent phosphotriesterase"/>
    <property type="match status" value="1"/>
</dbReference>
<dbReference type="KEGG" id="samy:DB32_007438"/>